<dbReference type="AlphaFoldDB" id="A0A7W7D8L2"/>
<reference evidence="1 2" key="1">
    <citation type="submission" date="2020-08" db="EMBL/GenBank/DDBJ databases">
        <title>Sequencing the genomes of 1000 actinobacteria strains.</title>
        <authorList>
            <person name="Klenk H.-P."/>
        </authorList>
    </citation>
    <scope>NUCLEOTIDE SEQUENCE [LARGE SCALE GENOMIC DNA]</scope>
    <source>
        <strain evidence="1 2">DSM 45784</strain>
    </source>
</reference>
<sequence>MATNTEHMWTKSLSVPCTAPTTPNSGDPVLYGQLPGVALIDEQADGLTTIALDGVFRLPVKGETTTNAAVNAGDILYYDSGVINKDSSNGVRFGYALDAVASGATTTIGVLVGY</sequence>
<dbReference type="Pfam" id="PF09956">
    <property type="entry name" value="Phage_cement_2"/>
    <property type="match status" value="1"/>
</dbReference>
<keyword evidence="2" id="KW-1185">Reference proteome</keyword>
<accession>A0A7W7D8L2</accession>
<evidence type="ECO:0000313" key="1">
    <source>
        <dbReference type="EMBL" id="MBB4702237.1"/>
    </source>
</evidence>
<name>A0A7W7D8L2_9ACTN</name>
<dbReference type="EMBL" id="JACHND010000001">
    <property type="protein sequence ID" value="MBB4702237.1"/>
    <property type="molecule type" value="Genomic_DNA"/>
</dbReference>
<gene>
    <name evidence="1" type="ORF">BJ982_003781</name>
</gene>
<comment type="caution">
    <text evidence="1">The sequence shown here is derived from an EMBL/GenBank/DDBJ whole genome shotgun (WGS) entry which is preliminary data.</text>
</comment>
<dbReference type="InterPro" id="IPR011231">
    <property type="entry name" value="Phage_VT1-Sakai_H0018"/>
</dbReference>
<organism evidence="1 2">
    <name type="scientific">Sphaerisporangium siamense</name>
    <dbReference type="NCBI Taxonomy" id="795645"/>
    <lineage>
        <taxon>Bacteria</taxon>
        <taxon>Bacillati</taxon>
        <taxon>Actinomycetota</taxon>
        <taxon>Actinomycetes</taxon>
        <taxon>Streptosporangiales</taxon>
        <taxon>Streptosporangiaceae</taxon>
        <taxon>Sphaerisporangium</taxon>
    </lineage>
</organism>
<dbReference type="Proteomes" id="UP000542210">
    <property type="component" value="Unassembled WGS sequence"/>
</dbReference>
<dbReference type="RefSeq" id="WP_184881847.1">
    <property type="nucleotide sequence ID" value="NZ_BOOV01000026.1"/>
</dbReference>
<protein>
    <submittedName>
        <fullName evidence="1">Putative RecA/RadA family phage recombinase</fullName>
    </submittedName>
</protein>
<evidence type="ECO:0000313" key="2">
    <source>
        <dbReference type="Proteomes" id="UP000542210"/>
    </source>
</evidence>
<proteinExistence type="predicted"/>